<dbReference type="Proteomes" id="UP001596058">
    <property type="component" value="Unassembled WGS sequence"/>
</dbReference>
<evidence type="ECO:0000313" key="2">
    <source>
        <dbReference type="EMBL" id="MFC5834465.1"/>
    </source>
</evidence>
<evidence type="ECO:0000256" key="1">
    <source>
        <dbReference type="SAM" id="SignalP"/>
    </source>
</evidence>
<protein>
    <submittedName>
        <fullName evidence="2">Uncharacterized protein</fullName>
    </submittedName>
</protein>
<proteinExistence type="predicted"/>
<feature type="signal peptide" evidence="1">
    <location>
        <begin position="1"/>
        <end position="27"/>
    </location>
</feature>
<organism evidence="2 3">
    <name type="scientific">Nonomuraea insulae</name>
    <dbReference type="NCBI Taxonomy" id="1616787"/>
    <lineage>
        <taxon>Bacteria</taxon>
        <taxon>Bacillati</taxon>
        <taxon>Actinomycetota</taxon>
        <taxon>Actinomycetes</taxon>
        <taxon>Streptosporangiales</taxon>
        <taxon>Streptosporangiaceae</taxon>
        <taxon>Nonomuraea</taxon>
    </lineage>
</organism>
<dbReference type="RefSeq" id="WP_379523878.1">
    <property type="nucleotide sequence ID" value="NZ_JBHSPA010000112.1"/>
</dbReference>
<keyword evidence="3" id="KW-1185">Reference proteome</keyword>
<accession>A0ABW1DB65</accession>
<keyword evidence="1" id="KW-0732">Signal</keyword>
<gene>
    <name evidence="2" type="ORF">ACFPZ3_62375</name>
</gene>
<name>A0ABW1DB65_9ACTN</name>
<sequence length="136" mass="14135">MLRRTVSGAFALTVAGLIAAAVSPAHAEIRGAHTRAATFSATAAAIINSDGSLNKGLNVVSSWRAATGRYCVRLASSVQAPSALVLLTPREPRRVPHIAYRNPSATCSGQNNTITVHVYDTNTGHLANGGFDLLAL</sequence>
<dbReference type="EMBL" id="JBHSPA010000112">
    <property type="protein sequence ID" value="MFC5834465.1"/>
    <property type="molecule type" value="Genomic_DNA"/>
</dbReference>
<comment type="caution">
    <text evidence="2">The sequence shown here is derived from an EMBL/GenBank/DDBJ whole genome shotgun (WGS) entry which is preliminary data.</text>
</comment>
<evidence type="ECO:0000313" key="3">
    <source>
        <dbReference type="Proteomes" id="UP001596058"/>
    </source>
</evidence>
<feature type="chain" id="PRO_5047461466" evidence="1">
    <location>
        <begin position="28"/>
        <end position="136"/>
    </location>
</feature>
<reference evidence="3" key="1">
    <citation type="journal article" date="2019" name="Int. J. Syst. Evol. Microbiol.">
        <title>The Global Catalogue of Microorganisms (GCM) 10K type strain sequencing project: providing services to taxonomists for standard genome sequencing and annotation.</title>
        <authorList>
            <consortium name="The Broad Institute Genomics Platform"/>
            <consortium name="The Broad Institute Genome Sequencing Center for Infectious Disease"/>
            <person name="Wu L."/>
            <person name="Ma J."/>
        </authorList>
    </citation>
    <scope>NUCLEOTIDE SEQUENCE [LARGE SCALE GENOMIC DNA]</scope>
    <source>
        <strain evidence="3">CCUG 53903</strain>
    </source>
</reference>